<keyword evidence="6 7" id="KW-0604">Photosystem II</keyword>
<evidence type="ECO:0000256" key="6">
    <source>
        <dbReference type="ARBA" id="ARBA00023276"/>
    </source>
</evidence>
<evidence type="ECO:0000256" key="2">
    <source>
        <dbReference type="ARBA" id="ARBA00022531"/>
    </source>
</evidence>
<proteinExistence type="inferred from homology"/>
<comment type="subunit">
    <text evidence="7">PSII is composed of 1 copy each of membrane proteins PsbA, PsbB, PsbC, PsbD, PsbE, PsbF, PsbH, PsbI, PsbJ, PsbK, PsbL, PsbM, PsbT, PsbX, PsbY, PsbZ, Psb30/Ycf12, peripheral proteins PsbO, CyanoQ (PsbQ), PsbU, PsbV and a large number of cofactors. It forms dimeric complexes.</text>
</comment>
<comment type="caution">
    <text evidence="8">The sequence shown here is derived from an EMBL/GenBank/DDBJ whole genome shotgun (WGS) entry which is preliminary data.</text>
</comment>
<organism evidence="8 9">
    <name type="scientific">Aliterella atlantica CENA595</name>
    <dbReference type="NCBI Taxonomy" id="1618023"/>
    <lineage>
        <taxon>Bacteria</taxon>
        <taxon>Bacillati</taxon>
        <taxon>Cyanobacteriota</taxon>
        <taxon>Cyanophyceae</taxon>
        <taxon>Chroococcidiopsidales</taxon>
        <taxon>Aliterellaceae</taxon>
        <taxon>Aliterella</taxon>
    </lineage>
</organism>
<dbReference type="GO" id="GO:0009523">
    <property type="term" value="C:photosystem II"/>
    <property type="evidence" value="ECO:0007669"/>
    <property type="project" value="UniProtKB-KW"/>
</dbReference>
<dbReference type="GO" id="GO:0031676">
    <property type="term" value="C:plasma membrane-derived thylakoid membrane"/>
    <property type="evidence" value="ECO:0007669"/>
    <property type="project" value="UniProtKB-SubCell"/>
</dbReference>
<keyword evidence="4 7" id="KW-1133">Transmembrane helix</keyword>
<comment type="function">
    <text evidence="7">A core subunit of photosystem II (PSII), probably helps stabilize the reaction center.</text>
</comment>
<keyword evidence="5 7" id="KW-0472">Membrane</keyword>
<keyword evidence="7" id="KW-0793">Thylakoid</keyword>
<dbReference type="STRING" id="1618023.UH38_04320"/>
<dbReference type="InterPro" id="IPR010284">
    <property type="entry name" value="PSII_Ycf12_core-subunit"/>
</dbReference>
<comment type="subcellular location">
    <subcellularLocation>
        <location evidence="7">Cellular thylakoid membrane</location>
        <topology evidence="7">Single-pass membrane protein</topology>
    </subcellularLocation>
    <subcellularLocation>
        <location evidence="1">Membrane</location>
        <topology evidence="1">Single-pass membrane protein</topology>
    </subcellularLocation>
</comment>
<dbReference type="NCBIfam" id="NF010239">
    <property type="entry name" value="PRK13686.1"/>
    <property type="match status" value="1"/>
</dbReference>
<name>A0A0D8ZVM6_9CYAN</name>
<keyword evidence="2 7" id="KW-0602">Photosynthesis</keyword>
<dbReference type="HAMAP" id="MF_01329">
    <property type="entry name" value="PSII_Psb30_Ycf12"/>
    <property type="match status" value="1"/>
</dbReference>
<evidence type="ECO:0000256" key="7">
    <source>
        <dbReference type="HAMAP-Rule" id="MF_01329"/>
    </source>
</evidence>
<dbReference type="EMBL" id="JYON01000003">
    <property type="protein sequence ID" value="KJH72790.1"/>
    <property type="molecule type" value="Genomic_DNA"/>
</dbReference>
<sequence>MESLFDGLSSINWLVIAQLISVGLIMIAGPVVIFILAFRNGNL</sequence>
<dbReference type="OrthoDB" id="516821at2"/>
<evidence type="ECO:0000256" key="4">
    <source>
        <dbReference type="ARBA" id="ARBA00022989"/>
    </source>
</evidence>
<accession>A0A0D8ZVM6</accession>
<keyword evidence="3 7" id="KW-0812">Transmembrane</keyword>
<evidence type="ECO:0000313" key="9">
    <source>
        <dbReference type="Proteomes" id="UP000032452"/>
    </source>
</evidence>
<evidence type="ECO:0000313" key="8">
    <source>
        <dbReference type="EMBL" id="KJH72790.1"/>
    </source>
</evidence>
<comment type="similarity">
    <text evidence="7">Belongs to the Psb30/Ycf12 family.</text>
</comment>
<dbReference type="Proteomes" id="UP000032452">
    <property type="component" value="Unassembled WGS sequence"/>
</dbReference>
<evidence type="ECO:0000256" key="1">
    <source>
        <dbReference type="ARBA" id="ARBA00004167"/>
    </source>
</evidence>
<protein>
    <recommendedName>
        <fullName evidence="7">Photosystem II reaction center protein Psb30</fullName>
    </recommendedName>
    <alternativeName>
        <fullName evidence="7">Photosystem II reaction center protein Ycf12</fullName>
    </alternativeName>
</protein>
<reference evidence="8 9" key="1">
    <citation type="submission" date="2015-02" db="EMBL/GenBank/DDBJ databases">
        <title>Draft genome of a novel marine cyanobacterium (Chroococcales) isolated from South Atlantic Ocean.</title>
        <authorList>
            <person name="Rigonato J."/>
            <person name="Alvarenga D.O."/>
            <person name="Branco L.H."/>
            <person name="Varani A.M."/>
            <person name="Brandini F.P."/>
            <person name="Fiore M.F."/>
        </authorList>
    </citation>
    <scope>NUCLEOTIDE SEQUENCE [LARGE SCALE GENOMIC DNA]</scope>
    <source>
        <strain evidence="8 9">CENA595</strain>
    </source>
</reference>
<keyword evidence="9" id="KW-1185">Reference proteome</keyword>
<feature type="transmembrane region" description="Helical" evidence="7">
    <location>
        <begin position="12"/>
        <end position="38"/>
    </location>
</feature>
<dbReference type="GO" id="GO:0015979">
    <property type="term" value="P:photosynthesis"/>
    <property type="evidence" value="ECO:0007669"/>
    <property type="project" value="UniProtKB-KW"/>
</dbReference>
<evidence type="ECO:0000256" key="3">
    <source>
        <dbReference type="ARBA" id="ARBA00022692"/>
    </source>
</evidence>
<dbReference type="RefSeq" id="WP_045053404.1">
    <property type="nucleotide sequence ID" value="NZ_CAWMDP010000011.1"/>
</dbReference>
<dbReference type="Pfam" id="PF05969">
    <property type="entry name" value="PSII_Ycf12"/>
    <property type="match status" value="1"/>
</dbReference>
<dbReference type="AlphaFoldDB" id="A0A0D8ZVM6"/>
<gene>
    <name evidence="7" type="primary">psb30</name>
    <name evidence="7" type="synonym">ycf12</name>
    <name evidence="8" type="ORF">UH38_04320</name>
</gene>
<evidence type="ECO:0000256" key="5">
    <source>
        <dbReference type="ARBA" id="ARBA00023136"/>
    </source>
</evidence>